<protein>
    <submittedName>
        <fullName evidence="1">Uncharacterized protein</fullName>
    </submittedName>
</protein>
<gene>
    <name evidence="1" type="ORF">CHK_2611</name>
</gene>
<dbReference type="AlphaFoldDB" id="A0A0M2NIC3"/>
<dbReference type="EMBL" id="LAYJ01000115">
    <property type="protein sequence ID" value="KKI49995.1"/>
    <property type="molecule type" value="Genomic_DNA"/>
</dbReference>
<dbReference type="STRING" id="270498.CHK_2611"/>
<dbReference type="Proteomes" id="UP000034076">
    <property type="component" value="Unassembled WGS sequence"/>
</dbReference>
<proteinExistence type="predicted"/>
<comment type="caution">
    <text evidence="1">The sequence shown here is derived from an EMBL/GenBank/DDBJ whole genome shotgun (WGS) entry which is preliminary data.</text>
</comment>
<accession>A0A0M2NIC3</accession>
<dbReference type="RefSeq" id="WP_046444414.1">
    <property type="nucleotide sequence ID" value="NZ_LAYJ01000115.1"/>
</dbReference>
<keyword evidence="2" id="KW-1185">Reference proteome</keyword>
<sequence>MEYDFKKREKPGGYTIREAIWLAGRDIVIGEKLDTKESLVWLGEKVDTEKPYVVTERLQTSIYIQYSDAQTFDSYLEAFENVADRIKEKINEIKKHRAACGIEDHYLTQDICIQGSAQCDYQNQYVLIKAECLAPEFRVEQYQIMKAESGNGCSPHAIGQSVFGMNLFEERDVRYDRSDIAGIINPEKMPEWAKSRIQDKIMPDNEPEREV</sequence>
<reference evidence="1 2" key="1">
    <citation type="submission" date="2015-04" db="EMBL/GenBank/DDBJ databases">
        <title>Draft genome sequence of bacteremic isolate Catabacter hongkongensis type strain HKU16T.</title>
        <authorList>
            <person name="Lau S.K."/>
            <person name="Teng J.L."/>
            <person name="Huang Y."/>
            <person name="Curreem S.O."/>
            <person name="Tsui S.K."/>
            <person name="Woo P.C."/>
        </authorList>
    </citation>
    <scope>NUCLEOTIDE SEQUENCE [LARGE SCALE GENOMIC DNA]</scope>
    <source>
        <strain evidence="1 2">HKU16</strain>
    </source>
</reference>
<evidence type="ECO:0000313" key="1">
    <source>
        <dbReference type="EMBL" id="KKI49995.1"/>
    </source>
</evidence>
<dbReference type="OrthoDB" id="9806961at2"/>
<name>A0A0M2NIC3_9FIRM</name>
<evidence type="ECO:0000313" key="2">
    <source>
        <dbReference type="Proteomes" id="UP000034076"/>
    </source>
</evidence>
<organism evidence="1 2">
    <name type="scientific">Christensenella hongkongensis</name>
    <dbReference type="NCBI Taxonomy" id="270498"/>
    <lineage>
        <taxon>Bacteria</taxon>
        <taxon>Bacillati</taxon>
        <taxon>Bacillota</taxon>
        <taxon>Clostridia</taxon>
        <taxon>Christensenellales</taxon>
        <taxon>Christensenellaceae</taxon>
        <taxon>Christensenella</taxon>
    </lineage>
</organism>